<sequence length="478" mass="53671">MVIMPYTFLSFLSYLIYFPMAQESFKVVEVCNIEPFHEPTKPSQSPTTLPLTFFDLLWLRFPPVERLFFYEFTNSTNIFYETFLPNLKHSLSLTLQHFLPFAGNIVWPIGSSKPIINYVPGDFVSFTVVESNSSFKDLSSNHCDASKRHHLIPLLNTSHEKASLVSFQVTLFQNNGFCIGITTHHAGFDGKSSTNFMKLWSYIARSNSNLGSSFLSLPENLTPFFDRSLIEDHYNGISEAYANTLMKHGGPNNKSLEVWDSLGRSKNDAVKRLFELTPSNIQKLKEYAKNEMKINVVNLSTFSVTCAYVLSCLVEAEQPKDEKVIFIFSVDCRTRLDPPISSMYIGNCIAGQKVELKPKKFVGKAGFLSALEGMNEGLNMVKNDGVLNGVENWLDNMLNAKEKIKIYSLAGSPRFEVYSTDFGFGKPKKVDTTSTDKTGAFSLSESRNNVGGVEIGLALNKQEMEVFSTLFVQGLESI</sequence>
<gene>
    <name evidence="1" type="ORF">MILVUS5_LOCUS30734</name>
</gene>
<dbReference type="EMBL" id="CASHSV030000513">
    <property type="protein sequence ID" value="CAJ2665846.1"/>
    <property type="molecule type" value="Genomic_DNA"/>
</dbReference>
<protein>
    <submittedName>
        <fullName evidence="1">Uncharacterized protein</fullName>
    </submittedName>
</protein>
<name>A0ACB0L972_TRIPR</name>
<keyword evidence="2" id="KW-1185">Reference proteome</keyword>
<organism evidence="1 2">
    <name type="scientific">Trifolium pratense</name>
    <name type="common">Red clover</name>
    <dbReference type="NCBI Taxonomy" id="57577"/>
    <lineage>
        <taxon>Eukaryota</taxon>
        <taxon>Viridiplantae</taxon>
        <taxon>Streptophyta</taxon>
        <taxon>Embryophyta</taxon>
        <taxon>Tracheophyta</taxon>
        <taxon>Spermatophyta</taxon>
        <taxon>Magnoliopsida</taxon>
        <taxon>eudicotyledons</taxon>
        <taxon>Gunneridae</taxon>
        <taxon>Pentapetalae</taxon>
        <taxon>rosids</taxon>
        <taxon>fabids</taxon>
        <taxon>Fabales</taxon>
        <taxon>Fabaceae</taxon>
        <taxon>Papilionoideae</taxon>
        <taxon>50 kb inversion clade</taxon>
        <taxon>NPAAA clade</taxon>
        <taxon>Hologalegina</taxon>
        <taxon>IRL clade</taxon>
        <taxon>Trifolieae</taxon>
        <taxon>Trifolium</taxon>
    </lineage>
</organism>
<accession>A0ACB0L972</accession>
<evidence type="ECO:0000313" key="2">
    <source>
        <dbReference type="Proteomes" id="UP001177021"/>
    </source>
</evidence>
<evidence type="ECO:0000313" key="1">
    <source>
        <dbReference type="EMBL" id="CAJ2665846.1"/>
    </source>
</evidence>
<comment type="caution">
    <text evidence="1">The sequence shown here is derived from an EMBL/GenBank/DDBJ whole genome shotgun (WGS) entry which is preliminary data.</text>
</comment>
<dbReference type="Proteomes" id="UP001177021">
    <property type="component" value="Unassembled WGS sequence"/>
</dbReference>
<proteinExistence type="predicted"/>
<reference evidence="1" key="1">
    <citation type="submission" date="2023-10" db="EMBL/GenBank/DDBJ databases">
        <authorList>
            <person name="Rodriguez Cubillos JULIANA M."/>
            <person name="De Vega J."/>
        </authorList>
    </citation>
    <scope>NUCLEOTIDE SEQUENCE</scope>
</reference>